<accession>A0ABV8Q2E1</accession>
<proteinExistence type="predicted"/>
<evidence type="ECO:0000313" key="5">
    <source>
        <dbReference type="EMBL" id="MFC4241954.1"/>
    </source>
</evidence>
<feature type="region of interest" description="Disordered" evidence="3">
    <location>
        <begin position="241"/>
        <end position="260"/>
    </location>
</feature>
<dbReference type="Pfam" id="PF00005">
    <property type="entry name" value="ABC_tran"/>
    <property type="match status" value="1"/>
</dbReference>
<feature type="domain" description="ABC transporter" evidence="4">
    <location>
        <begin position="7"/>
        <end position="230"/>
    </location>
</feature>
<keyword evidence="2 5" id="KW-0067">ATP-binding</keyword>
<dbReference type="InterPro" id="IPR003439">
    <property type="entry name" value="ABC_transporter-like_ATP-bd"/>
</dbReference>
<sequence>MGAELAIEIEDLRVRRGKSEVLRGLTVGVPRGKVVGLLGPSGSGKTTLLRCIVGVQRITSGTVTVLGAPAGAASLRRRIGYVTQSASVYDDLTVRENLGYFAHVLGAPASDVARVIGETGLGDQATQLTSSLSGGQRGRVSLAAALLGAPELLVLDEPTAGLDPVLRTELWALFHRLADAGTSLVVSSHVMDEAARCDRLLLMRDGEVIADDTPSGLLAATGTRDAEAAFLAVIRAREAGGDAARQGPHHGRHTAEGRAR</sequence>
<dbReference type="GO" id="GO:0005524">
    <property type="term" value="F:ATP binding"/>
    <property type="evidence" value="ECO:0007669"/>
    <property type="project" value="UniProtKB-KW"/>
</dbReference>
<dbReference type="RefSeq" id="WP_390226726.1">
    <property type="nucleotide sequence ID" value="NZ_JBHSCN010000002.1"/>
</dbReference>
<evidence type="ECO:0000256" key="1">
    <source>
        <dbReference type="ARBA" id="ARBA00022741"/>
    </source>
</evidence>
<dbReference type="CDD" id="cd03230">
    <property type="entry name" value="ABC_DR_subfamily_A"/>
    <property type="match status" value="1"/>
</dbReference>
<keyword evidence="6" id="KW-1185">Reference proteome</keyword>
<organism evidence="5 6">
    <name type="scientific">Gryllotalpicola reticulitermitis</name>
    <dbReference type="NCBI Taxonomy" id="1184153"/>
    <lineage>
        <taxon>Bacteria</taxon>
        <taxon>Bacillati</taxon>
        <taxon>Actinomycetota</taxon>
        <taxon>Actinomycetes</taxon>
        <taxon>Micrococcales</taxon>
        <taxon>Microbacteriaceae</taxon>
        <taxon>Gryllotalpicola</taxon>
    </lineage>
</organism>
<dbReference type="InterPro" id="IPR027417">
    <property type="entry name" value="P-loop_NTPase"/>
</dbReference>
<dbReference type="InterPro" id="IPR003593">
    <property type="entry name" value="AAA+_ATPase"/>
</dbReference>
<comment type="caution">
    <text evidence="5">The sequence shown here is derived from an EMBL/GenBank/DDBJ whole genome shotgun (WGS) entry which is preliminary data.</text>
</comment>
<evidence type="ECO:0000259" key="4">
    <source>
        <dbReference type="PROSITE" id="PS50893"/>
    </source>
</evidence>
<dbReference type="SUPFAM" id="SSF52540">
    <property type="entry name" value="P-loop containing nucleoside triphosphate hydrolases"/>
    <property type="match status" value="1"/>
</dbReference>
<dbReference type="SMART" id="SM00382">
    <property type="entry name" value="AAA"/>
    <property type="match status" value="1"/>
</dbReference>
<dbReference type="PANTHER" id="PTHR43038:SF3">
    <property type="entry name" value="ABC TRANSPORTER G FAMILY MEMBER 20 ISOFORM X1"/>
    <property type="match status" value="1"/>
</dbReference>
<name>A0ABV8Q2E1_9MICO</name>
<protein>
    <submittedName>
        <fullName evidence="5">ABC transporter ATP-binding protein</fullName>
    </submittedName>
</protein>
<dbReference type="Proteomes" id="UP001595900">
    <property type="component" value="Unassembled WGS sequence"/>
</dbReference>
<gene>
    <name evidence="5" type="ORF">ACFOYW_01100</name>
</gene>
<dbReference type="PANTHER" id="PTHR43038">
    <property type="entry name" value="ATP-BINDING CASSETTE, SUB-FAMILY H, MEMBER 1"/>
    <property type="match status" value="1"/>
</dbReference>
<evidence type="ECO:0000256" key="2">
    <source>
        <dbReference type="ARBA" id="ARBA00022840"/>
    </source>
</evidence>
<dbReference type="EMBL" id="JBHSCN010000002">
    <property type="protein sequence ID" value="MFC4241954.1"/>
    <property type="molecule type" value="Genomic_DNA"/>
</dbReference>
<evidence type="ECO:0000256" key="3">
    <source>
        <dbReference type="SAM" id="MobiDB-lite"/>
    </source>
</evidence>
<dbReference type="PROSITE" id="PS50893">
    <property type="entry name" value="ABC_TRANSPORTER_2"/>
    <property type="match status" value="1"/>
</dbReference>
<dbReference type="Gene3D" id="3.40.50.300">
    <property type="entry name" value="P-loop containing nucleotide triphosphate hydrolases"/>
    <property type="match status" value="1"/>
</dbReference>
<evidence type="ECO:0000313" key="6">
    <source>
        <dbReference type="Proteomes" id="UP001595900"/>
    </source>
</evidence>
<keyword evidence="1" id="KW-0547">Nucleotide-binding</keyword>
<reference evidence="6" key="1">
    <citation type="journal article" date="2019" name="Int. J. Syst. Evol. Microbiol.">
        <title>The Global Catalogue of Microorganisms (GCM) 10K type strain sequencing project: providing services to taxonomists for standard genome sequencing and annotation.</title>
        <authorList>
            <consortium name="The Broad Institute Genomics Platform"/>
            <consortium name="The Broad Institute Genome Sequencing Center for Infectious Disease"/>
            <person name="Wu L."/>
            <person name="Ma J."/>
        </authorList>
    </citation>
    <scope>NUCLEOTIDE SEQUENCE [LARGE SCALE GENOMIC DNA]</scope>
    <source>
        <strain evidence="6">CGMCC 1.10363</strain>
    </source>
</reference>